<dbReference type="InterPro" id="IPR032682">
    <property type="entry name" value="Cnd1_C"/>
</dbReference>
<organism evidence="6 7">
    <name type="scientific">Xenoophorus captivus</name>
    <dbReference type="NCBI Taxonomy" id="1517983"/>
    <lineage>
        <taxon>Eukaryota</taxon>
        <taxon>Metazoa</taxon>
        <taxon>Chordata</taxon>
        <taxon>Craniata</taxon>
        <taxon>Vertebrata</taxon>
        <taxon>Euteleostomi</taxon>
        <taxon>Actinopterygii</taxon>
        <taxon>Neopterygii</taxon>
        <taxon>Teleostei</taxon>
        <taxon>Neoteleostei</taxon>
        <taxon>Acanthomorphata</taxon>
        <taxon>Ovalentaria</taxon>
        <taxon>Atherinomorphae</taxon>
        <taxon>Cyprinodontiformes</taxon>
        <taxon>Goodeidae</taxon>
        <taxon>Xenoophorus</taxon>
    </lineage>
</organism>
<dbReference type="SUPFAM" id="SSF48371">
    <property type="entry name" value="ARM repeat"/>
    <property type="match status" value="1"/>
</dbReference>
<reference evidence="6 7" key="1">
    <citation type="submission" date="2021-06" db="EMBL/GenBank/DDBJ databases">
        <authorList>
            <person name="Palmer J.M."/>
        </authorList>
    </citation>
    <scope>NUCLEOTIDE SEQUENCE [LARGE SCALE GENOMIC DNA]</scope>
    <source>
        <strain evidence="6 7">XC_2019</strain>
        <tissue evidence="6">Muscle</tissue>
    </source>
</reference>
<dbReference type="EMBL" id="JAHRIN010051571">
    <property type="protein sequence ID" value="MEQ2209619.1"/>
    <property type="molecule type" value="Genomic_DNA"/>
</dbReference>
<dbReference type="Proteomes" id="UP001434883">
    <property type="component" value="Unassembled WGS sequence"/>
</dbReference>
<gene>
    <name evidence="6" type="primary">AP1B1_1</name>
    <name evidence="6" type="ORF">XENOCAPTIV_001644</name>
</gene>
<dbReference type="PANTHER" id="PTHR11134">
    <property type="entry name" value="ADAPTOR COMPLEX SUBUNIT BETA FAMILY MEMBER"/>
    <property type="match status" value="1"/>
</dbReference>
<evidence type="ECO:0000256" key="2">
    <source>
        <dbReference type="ARBA" id="ARBA00022448"/>
    </source>
</evidence>
<dbReference type="InterPro" id="IPR026739">
    <property type="entry name" value="AP_beta"/>
</dbReference>
<keyword evidence="7" id="KW-1185">Reference proteome</keyword>
<keyword evidence="2" id="KW-0813">Transport</keyword>
<feature type="domain" description="Condensin complex subunit 1 C-terminal" evidence="5">
    <location>
        <begin position="41"/>
        <end position="177"/>
    </location>
</feature>
<dbReference type="InterPro" id="IPR011989">
    <property type="entry name" value="ARM-like"/>
</dbReference>
<keyword evidence="3" id="KW-0653">Protein transport</keyword>
<evidence type="ECO:0000256" key="4">
    <source>
        <dbReference type="ARBA" id="ARBA00023136"/>
    </source>
</evidence>
<evidence type="ECO:0000313" key="7">
    <source>
        <dbReference type="Proteomes" id="UP001434883"/>
    </source>
</evidence>
<name>A0ABV0RN55_9TELE</name>
<dbReference type="Gene3D" id="1.25.10.10">
    <property type="entry name" value="Leucine-rich Repeat Variant"/>
    <property type="match status" value="2"/>
</dbReference>
<keyword evidence="4" id="KW-0472">Membrane</keyword>
<protein>
    <submittedName>
        <fullName evidence="6">AP-1 complex subunit beta-1</fullName>
    </submittedName>
</protein>
<evidence type="ECO:0000256" key="1">
    <source>
        <dbReference type="ARBA" id="ARBA00004308"/>
    </source>
</evidence>
<feature type="non-terminal residue" evidence="6">
    <location>
        <position position="1"/>
    </location>
</feature>
<comment type="caution">
    <text evidence="6">The sequence shown here is derived from an EMBL/GenBank/DDBJ whole genome shotgun (WGS) entry which is preliminary data.</text>
</comment>
<accession>A0ABV0RN55</accession>
<evidence type="ECO:0000313" key="6">
    <source>
        <dbReference type="EMBL" id="MEQ2209619.1"/>
    </source>
</evidence>
<evidence type="ECO:0000256" key="3">
    <source>
        <dbReference type="ARBA" id="ARBA00022927"/>
    </source>
</evidence>
<comment type="subcellular location">
    <subcellularLocation>
        <location evidence="1">Endomembrane system</location>
    </subcellularLocation>
</comment>
<proteinExistence type="predicted"/>
<dbReference type="InterPro" id="IPR016024">
    <property type="entry name" value="ARM-type_fold"/>
</dbReference>
<evidence type="ECO:0000259" key="5">
    <source>
        <dbReference type="Pfam" id="PF12717"/>
    </source>
</evidence>
<sequence length="227" mass="25705">EIFELKAELNSDKKEKKKEAVKKVIASMTVGKDDCEDPNPLIRALAVRTMGCIRVDKITEYLCEPLRKCLKDEDPYVRKTAAVCVAKLHDINAQLVEDQGFLDTLKDLISDSNPMVVANAVAALSEIAESHPNSNLLDLNPQTINKLLTALNECTEWGQIFILDCLANYTPRDDRESQRPEILKHEMKVFFVKYNDPIYVKLEKLDIMIRLASQANIAQVTIDLFNI</sequence>
<dbReference type="Pfam" id="PF12717">
    <property type="entry name" value="Cnd1"/>
    <property type="match status" value="1"/>
</dbReference>